<dbReference type="InterPro" id="IPR000092">
    <property type="entry name" value="Polyprenyl_synt"/>
</dbReference>
<dbReference type="InterPro" id="IPR008949">
    <property type="entry name" value="Isoprenoid_synthase_dom_sf"/>
</dbReference>
<dbReference type="PROSITE" id="PS00444">
    <property type="entry name" value="POLYPRENYL_SYNTHASE_2"/>
    <property type="match status" value="1"/>
</dbReference>
<evidence type="ECO:0000256" key="4">
    <source>
        <dbReference type="ARBA" id="ARBA00022723"/>
    </source>
</evidence>
<evidence type="ECO:0000256" key="1">
    <source>
        <dbReference type="ARBA" id="ARBA00001946"/>
    </source>
</evidence>
<proteinExistence type="inferred from homology"/>
<dbReference type="PROSITE" id="PS00723">
    <property type="entry name" value="POLYPRENYL_SYNTHASE_1"/>
    <property type="match status" value="1"/>
</dbReference>
<gene>
    <name evidence="7" type="ORF">ACFQ0F_11550</name>
</gene>
<dbReference type="Pfam" id="PF00348">
    <property type="entry name" value="polyprenyl_synt"/>
    <property type="match status" value="1"/>
</dbReference>
<keyword evidence="5" id="KW-0460">Magnesium</keyword>
<dbReference type="EMBL" id="JBHTIT010000002">
    <property type="protein sequence ID" value="MFD0951008.1"/>
    <property type="molecule type" value="Genomic_DNA"/>
</dbReference>
<dbReference type="Gene3D" id="1.10.600.10">
    <property type="entry name" value="Farnesyl Diphosphate Synthase"/>
    <property type="match status" value="1"/>
</dbReference>
<dbReference type="CDD" id="cd00685">
    <property type="entry name" value="Trans_IPPS_HT"/>
    <property type="match status" value="1"/>
</dbReference>
<evidence type="ECO:0000256" key="5">
    <source>
        <dbReference type="ARBA" id="ARBA00022842"/>
    </source>
</evidence>
<dbReference type="Proteomes" id="UP001597044">
    <property type="component" value="Unassembled WGS sequence"/>
</dbReference>
<evidence type="ECO:0000256" key="2">
    <source>
        <dbReference type="ARBA" id="ARBA00006706"/>
    </source>
</evidence>
<keyword evidence="3 6" id="KW-0808">Transferase</keyword>
<dbReference type="PANTHER" id="PTHR12001:SF69">
    <property type="entry name" value="ALL TRANS-POLYPRENYL-DIPHOSPHATE SYNTHASE PDSS1"/>
    <property type="match status" value="1"/>
</dbReference>
<dbReference type="PANTHER" id="PTHR12001">
    <property type="entry name" value="GERANYLGERANYL PYROPHOSPHATE SYNTHASE"/>
    <property type="match status" value="1"/>
</dbReference>
<dbReference type="SUPFAM" id="SSF48576">
    <property type="entry name" value="Terpenoid synthases"/>
    <property type="match status" value="1"/>
</dbReference>
<name>A0ABW3HJT7_9GAMM</name>
<reference evidence="8" key="1">
    <citation type="journal article" date="2019" name="Int. J. Syst. Evol. Microbiol.">
        <title>The Global Catalogue of Microorganisms (GCM) 10K type strain sequencing project: providing services to taxonomists for standard genome sequencing and annotation.</title>
        <authorList>
            <consortium name="The Broad Institute Genomics Platform"/>
            <consortium name="The Broad Institute Genome Sequencing Center for Infectious Disease"/>
            <person name="Wu L."/>
            <person name="Ma J."/>
        </authorList>
    </citation>
    <scope>NUCLEOTIDE SEQUENCE [LARGE SCALE GENOMIC DNA]</scope>
    <source>
        <strain evidence="8">CCUG 63419</strain>
    </source>
</reference>
<comment type="similarity">
    <text evidence="2 6">Belongs to the FPP/GGPP synthase family.</text>
</comment>
<protein>
    <submittedName>
        <fullName evidence="7">Polyprenyl synthetase family protein</fullName>
    </submittedName>
</protein>
<dbReference type="InterPro" id="IPR033749">
    <property type="entry name" value="Polyprenyl_synt_CS"/>
</dbReference>
<evidence type="ECO:0000313" key="8">
    <source>
        <dbReference type="Proteomes" id="UP001597044"/>
    </source>
</evidence>
<evidence type="ECO:0000313" key="7">
    <source>
        <dbReference type="EMBL" id="MFD0951008.1"/>
    </source>
</evidence>
<evidence type="ECO:0000256" key="3">
    <source>
        <dbReference type="ARBA" id="ARBA00022679"/>
    </source>
</evidence>
<accession>A0ABW3HJT7</accession>
<evidence type="ECO:0000256" key="6">
    <source>
        <dbReference type="RuleBase" id="RU004466"/>
    </source>
</evidence>
<comment type="caution">
    <text evidence="7">The sequence shown here is derived from an EMBL/GenBank/DDBJ whole genome shotgun (WGS) entry which is preliminary data.</text>
</comment>
<dbReference type="RefSeq" id="WP_379072393.1">
    <property type="nucleotide sequence ID" value="NZ_JBHTIT010000002.1"/>
</dbReference>
<comment type="cofactor">
    <cofactor evidence="1">
        <name>Mg(2+)</name>
        <dbReference type="ChEBI" id="CHEBI:18420"/>
    </cofactor>
</comment>
<keyword evidence="4" id="KW-0479">Metal-binding</keyword>
<dbReference type="SFLD" id="SFLDS00005">
    <property type="entry name" value="Isoprenoid_Synthase_Type_I"/>
    <property type="match status" value="1"/>
</dbReference>
<organism evidence="7 8">
    <name type="scientific">Paraperlucidibaca wandonensis</name>
    <dbReference type="NCBI Taxonomy" id="1268273"/>
    <lineage>
        <taxon>Bacteria</taxon>
        <taxon>Pseudomonadati</taxon>
        <taxon>Pseudomonadota</taxon>
        <taxon>Gammaproteobacteria</taxon>
        <taxon>Moraxellales</taxon>
        <taxon>Moraxellaceae</taxon>
        <taxon>Paraperlucidibaca</taxon>
    </lineage>
</organism>
<sequence>MDFNAILHLVRDDFASVDACIHEQLKSRVPLVSEVGRYIVQSGGKRLRPLVTLLAARACGYRDGNAHVVMAGVIEMLHTATLLHDDVVDESGLRRGRATVNAHWGNSTAVLVGDYLVARAFQMIASLKSQDVFDIMSDSTCVIAEGEVLQLINQHDPDTTEERYLEVIHGKTAKMFEAAAECAAALSNPVHREAMATYARHLGAAFQIIDDVLDYTSSAKVMGKNVGDDLAEGKPTLPLIQAMKIAAPAEANMVREAIRSGGLEHLQEIIQLVQDCGALDYSLARAKAESDAAIAALNTLEESIWRDALVDLAREALARNH</sequence>
<keyword evidence="8" id="KW-1185">Reference proteome</keyword>